<feature type="region of interest" description="Disordered" evidence="1">
    <location>
        <begin position="120"/>
        <end position="214"/>
    </location>
</feature>
<gene>
    <name evidence="2" type="ORF">L1049_017748</name>
</gene>
<evidence type="ECO:0000313" key="3">
    <source>
        <dbReference type="Proteomes" id="UP001415857"/>
    </source>
</evidence>
<dbReference type="AlphaFoldDB" id="A0AAP0S2E7"/>
<evidence type="ECO:0000313" key="2">
    <source>
        <dbReference type="EMBL" id="KAK9289272.1"/>
    </source>
</evidence>
<reference evidence="2 3" key="1">
    <citation type="journal article" date="2024" name="Plant J.">
        <title>Genome sequences and population genomics reveal climatic adaptation and genomic divergence between two closely related sweetgum species.</title>
        <authorList>
            <person name="Xu W.Q."/>
            <person name="Ren C.Q."/>
            <person name="Zhang X.Y."/>
            <person name="Comes H.P."/>
            <person name="Liu X.H."/>
            <person name="Li Y.G."/>
            <person name="Kettle C.J."/>
            <person name="Jalonen R."/>
            <person name="Gaisberger H."/>
            <person name="Ma Y.Z."/>
            <person name="Qiu Y.X."/>
        </authorList>
    </citation>
    <scope>NUCLEOTIDE SEQUENCE [LARGE SCALE GENOMIC DNA]</scope>
    <source>
        <strain evidence="2">Hangzhou</strain>
    </source>
</reference>
<accession>A0AAP0S2E7</accession>
<comment type="caution">
    <text evidence="2">The sequence shown here is derived from an EMBL/GenBank/DDBJ whole genome shotgun (WGS) entry which is preliminary data.</text>
</comment>
<organism evidence="2 3">
    <name type="scientific">Liquidambar formosana</name>
    <name type="common">Formosan gum</name>
    <dbReference type="NCBI Taxonomy" id="63359"/>
    <lineage>
        <taxon>Eukaryota</taxon>
        <taxon>Viridiplantae</taxon>
        <taxon>Streptophyta</taxon>
        <taxon>Embryophyta</taxon>
        <taxon>Tracheophyta</taxon>
        <taxon>Spermatophyta</taxon>
        <taxon>Magnoliopsida</taxon>
        <taxon>eudicotyledons</taxon>
        <taxon>Gunneridae</taxon>
        <taxon>Pentapetalae</taxon>
        <taxon>Saxifragales</taxon>
        <taxon>Altingiaceae</taxon>
        <taxon>Liquidambar</taxon>
    </lineage>
</organism>
<proteinExistence type="predicted"/>
<feature type="compositionally biased region" description="Basic and acidic residues" evidence="1">
    <location>
        <begin position="167"/>
        <end position="186"/>
    </location>
</feature>
<feature type="compositionally biased region" description="Polar residues" evidence="1">
    <location>
        <begin position="154"/>
        <end position="166"/>
    </location>
</feature>
<protein>
    <submittedName>
        <fullName evidence="2">Uncharacterized protein</fullName>
    </submittedName>
</protein>
<keyword evidence="3" id="KW-1185">Reference proteome</keyword>
<dbReference type="Proteomes" id="UP001415857">
    <property type="component" value="Unassembled WGS sequence"/>
</dbReference>
<sequence>MASSHNVELEAAKFLHKLIQESKDEPSKLATKLYVILQHMKSSGKEHSMPYQVISRAMETVINQNGLDIEALKSSRLPLTGNTQTGDSTMQYTGSSQAVGVTKDSKAGLAENEMSKLDAFASSRPPVGPSTAGHDIYQGSVSHRSGKSFDHESPSSLDSRSANSQSQERRDTANWDKQVNQKDSKKPNAKRKRADSSMAMEQHIDNPQLYDTRNTVVNPRKGKLTNKVEPQGSFSVKGGEHAHFNMVQSSGQMEHFPSLSSSMRSMLRAKQENQNLTEKVLDSTNISNSMSRTPNLKYPEEMEVSSIHNGLGLQQGGSIPSTHEILSSRGVWNQNKVGFPFDKSQVSRFSPNVAAGNLTTEISMQQSTVPSLGSSAAGKHLGGMPGACSSYPAVESGFSGPMVGSSSSYDNHVLVAKMHNERSMEAFPAMSSPSIELSASKGPVDSEHWKHGFMKGAVASTSDKTETHLFSANRGEEVSTTLSSGKVVEH</sequence>
<name>A0AAP0S2E7_LIQFO</name>
<evidence type="ECO:0000256" key="1">
    <source>
        <dbReference type="SAM" id="MobiDB-lite"/>
    </source>
</evidence>
<dbReference type="EMBL" id="JBBPBK010000003">
    <property type="protein sequence ID" value="KAK9289272.1"/>
    <property type="molecule type" value="Genomic_DNA"/>
</dbReference>